<evidence type="ECO:0000259" key="2">
    <source>
        <dbReference type="Pfam" id="PF01425"/>
    </source>
</evidence>
<sequence>MKDATYLGNLIKSGDMSSIEALEEMERRAKAQPELNAFVELDIDKAKADLAKRSKVNQEQPFFGVPYPLKDVGQSKEGFAQTFGSKLFKKNISQQTNNYTKKIEEAGFIPFGVTTAPEFAFKNVTDAEIHGVTKNPRDLERFSGGSSGGAAAVVASGISPIAGASDGGGSIRIPASFSGLIGFKPSRGVITTGPDDYRSWQGASVNFSLNVSIRDTQRMLNVLKVDNQYSPFIKPVAKLPVVNRPLKIALCTESPVGNPVSDEAIQAVTEAAHFLESLGHVVEEVTYPVDGNRLIRSYYQMNGGETAAMFETMSEGFGRPILKEDMELMTWTIYQYGQRLSAADYSKSFGYWDQAAVTMEQLFETYDLFLSPTATTAAPKISEDLQSDLIREKMNHASEFNKEELGNLVYEMFEKSLWITPYTQLANLTGQPAISLPTYMTEKEGLPIGIQLMSSKGNDRLLLEVGQWFEDLQRLLIPTCYRH</sequence>
<dbReference type="InterPro" id="IPR020556">
    <property type="entry name" value="Amidase_CS"/>
</dbReference>
<feature type="domain" description="Amidase" evidence="2">
    <location>
        <begin position="21"/>
        <end position="463"/>
    </location>
</feature>
<evidence type="ECO:0000313" key="3">
    <source>
        <dbReference type="EMBL" id="MBO0476730.1"/>
    </source>
</evidence>
<dbReference type="NCBIfam" id="NF005099">
    <property type="entry name" value="PRK06529.1"/>
    <property type="match status" value="1"/>
</dbReference>
<gene>
    <name evidence="3" type="ORF">DOK76_06580</name>
</gene>
<accession>A0ABS3HSN5</accession>
<comment type="caution">
    <text evidence="3">The sequence shown here is derived from an EMBL/GenBank/DDBJ whole genome shotgun (WGS) entry which is preliminary data.</text>
</comment>
<protein>
    <submittedName>
        <fullName evidence="3">Amidase</fullName>
        <ecNumber evidence="3">3.5.1.4</ecNumber>
    </submittedName>
</protein>
<keyword evidence="3" id="KW-0378">Hydrolase</keyword>
<dbReference type="InterPro" id="IPR000120">
    <property type="entry name" value="Amidase"/>
</dbReference>
<proteinExistence type="inferred from homology"/>
<organism evidence="3 4">
    <name type="scientific">Candidatus Vagococcus giribetii</name>
    <dbReference type="NCBI Taxonomy" id="2230876"/>
    <lineage>
        <taxon>Bacteria</taxon>
        <taxon>Bacillati</taxon>
        <taxon>Bacillota</taxon>
        <taxon>Bacilli</taxon>
        <taxon>Lactobacillales</taxon>
        <taxon>Enterococcaceae</taxon>
        <taxon>Vagococcus</taxon>
    </lineage>
</organism>
<evidence type="ECO:0000313" key="4">
    <source>
        <dbReference type="Proteomes" id="UP000664857"/>
    </source>
</evidence>
<dbReference type="PANTHER" id="PTHR11895">
    <property type="entry name" value="TRANSAMIDASE"/>
    <property type="match status" value="1"/>
</dbReference>
<keyword evidence="4" id="KW-1185">Reference proteome</keyword>
<dbReference type="InterPro" id="IPR023631">
    <property type="entry name" value="Amidase_dom"/>
</dbReference>
<dbReference type="PROSITE" id="PS00571">
    <property type="entry name" value="AMIDASES"/>
    <property type="match status" value="1"/>
</dbReference>
<dbReference type="Pfam" id="PF01425">
    <property type="entry name" value="Amidase"/>
    <property type="match status" value="1"/>
</dbReference>
<dbReference type="PANTHER" id="PTHR11895:SF7">
    <property type="entry name" value="GLUTAMYL-TRNA(GLN) AMIDOTRANSFERASE SUBUNIT A, MITOCHONDRIAL"/>
    <property type="match status" value="1"/>
</dbReference>
<comment type="similarity">
    <text evidence="1">Belongs to the amidase family.</text>
</comment>
<name>A0ABS3HSN5_9ENTE</name>
<dbReference type="InterPro" id="IPR036928">
    <property type="entry name" value="AS_sf"/>
</dbReference>
<evidence type="ECO:0000256" key="1">
    <source>
        <dbReference type="ARBA" id="ARBA00009199"/>
    </source>
</evidence>
<dbReference type="Gene3D" id="3.90.1300.10">
    <property type="entry name" value="Amidase signature (AS) domain"/>
    <property type="match status" value="1"/>
</dbReference>
<dbReference type="SUPFAM" id="SSF75304">
    <property type="entry name" value="Amidase signature (AS) enzymes"/>
    <property type="match status" value="1"/>
</dbReference>
<dbReference type="EC" id="3.5.1.4" evidence="3"/>
<dbReference type="EMBL" id="JAFLVX010000017">
    <property type="protein sequence ID" value="MBO0476730.1"/>
    <property type="molecule type" value="Genomic_DNA"/>
</dbReference>
<dbReference type="RefSeq" id="WP_206966045.1">
    <property type="nucleotide sequence ID" value="NZ_JAFLVX010000017.1"/>
</dbReference>
<dbReference type="Proteomes" id="UP000664857">
    <property type="component" value="Unassembled WGS sequence"/>
</dbReference>
<dbReference type="GO" id="GO:0004040">
    <property type="term" value="F:amidase activity"/>
    <property type="evidence" value="ECO:0007669"/>
    <property type="project" value="UniProtKB-EC"/>
</dbReference>
<reference evidence="3 4" key="1">
    <citation type="submission" date="2021-03" db="EMBL/GenBank/DDBJ databases">
        <title>Enterococcal diversity collection.</title>
        <authorList>
            <person name="Gilmore M.S."/>
            <person name="Schwartzman J."/>
            <person name="Van Tyne D."/>
            <person name="Martin M."/>
            <person name="Earl A.M."/>
            <person name="Manson A.L."/>
            <person name="Straub T."/>
            <person name="Salamzade R."/>
            <person name="Saavedra J."/>
            <person name="Lebreton F."/>
            <person name="Prichula J."/>
            <person name="Schaufler K."/>
            <person name="Gaca A."/>
            <person name="Sgardioli B."/>
            <person name="Wagenaar J."/>
            <person name="Strong T."/>
        </authorList>
    </citation>
    <scope>NUCLEOTIDE SEQUENCE [LARGE SCALE GENOMIC DNA]</scope>
    <source>
        <strain evidence="3 4">DIV0080</strain>
    </source>
</reference>